<dbReference type="EMBL" id="KV440982">
    <property type="protein sequence ID" value="OAD72890.1"/>
    <property type="molecule type" value="Genomic_DNA"/>
</dbReference>
<evidence type="ECO:0000259" key="7">
    <source>
        <dbReference type="PROSITE" id="PS50157"/>
    </source>
</evidence>
<dbReference type="PANTHER" id="PTHR19818:SF139">
    <property type="entry name" value="PAIR-RULE PROTEIN ODD-PAIRED"/>
    <property type="match status" value="1"/>
</dbReference>
<reference evidence="9" key="1">
    <citation type="submission" date="2015-06" db="EMBL/GenBank/DDBJ databases">
        <title>Expansion of signal transduction pathways in fungi by whole-genome duplication.</title>
        <authorList>
            <consortium name="DOE Joint Genome Institute"/>
            <person name="Corrochano L.M."/>
            <person name="Kuo A."/>
            <person name="Marcet-Houben M."/>
            <person name="Polaino S."/>
            <person name="Salamov A."/>
            <person name="Villalobos J.M."/>
            <person name="Alvarez M.I."/>
            <person name="Avalos J."/>
            <person name="Benito E.P."/>
            <person name="Benoit I."/>
            <person name="Burger G."/>
            <person name="Camino L.P."/>
            <person name="Canovas D."/>
            <person name="Cerda-Olmedo E."/>
            <person name="Cheng J.-F."/>
            <person name="Dominguez A."/>
            <person name="Elias M."/>
            <person name="Eslava A.P."/>
            <person name="Glaser F."/>
            <person name="Grimwood J."/>
            <person name="Gutierrez G."/>
            <person name="Heitman J."/>
            <person name="Henrissat B."/>
            <person name="Iturriaga E.A."/>
            <person name="Lang B.F."/>
            <person name="Lavin J.L."/>
            <person name="Lee S."/>
            <person name="Li W."/>
            <person name="Lindquist E."/>
            <person name="Lopez-Garcia S."/>
            <person name="Luque E.M."/>
            <person name="Marcos A.T."/>
            <person name="Martin J."/>
            <person name="McCluskey K."/>
            <person name="Medina H.R."/>
            <person name="Miralles-Duran A."/>
            <person name="Miyazaki A."/>
            <person name="Munoz-Torres E."/>
            <person name="Oguiza J.A."/>
            <person name="Ohm R."/>
            <person name="Olmedo M."/>
            <person name="Orejas M."/>
            <person name="Ortiz-Castellanos L."/>
            <person name="Pisabarro A.G."/>
            <person name="Rodriguez-Romero J."/>
            <person name="Ruiz-Herrera J."/>
            <person name="Ruiz-Vazquez R."/>
            <person name="Sanz C."/>
            <person name="Schackwitz W."/>
            <person name="Schmutz J."/>
            <person name="Shahriari M."/>
            <person name="Shelest E."/>
            <person name="Silva-Franco F."/>
            <person name="Soanes D."/>
            <person name="Syed K."/>
            <person name="Tagua V.G."/>
            <person name="Talbot N.J."/>
            <person name="Thon M."/>
            <person name="De vries R.P."/>
            <person name="Wiebenga A."/>
            <person name="Yadav J.S."/>
            <person name="Braun E.L."/>
            <person name="Baker S."/>
            <person name="Garre V."/>
            <person name="Horwitz B."/>
            <person name="Torres-Martinez S."/>
            <person name="Idnurm A."/>
            <person name="Herrera-Estrella A."/>
            <person name="Gabaldon T."/>
            <person name="Grigoriev I.V."/>
        </authorList>
    </citation>
    <scope>NUCLEOTIDE SEQUENCE [LARGE SCALE GENOMIC DNA]</scope>
    <source>
        <strain evidence="9">NRRL 1555(-)</strain>
    </source>
</reference>
<feature type="compositionally biased region" description="Polar residues" evidence="6">
    <location>
        <begin position="50"/>
        <end position="64"/>
    </location>
</feature>
<keyword evidence="9" id="KW-1185">Reference proteome</keyword>
<dbReference type="VEuPathDB" id="FungiDB:PHYBLDRAFT_169148"/>
<dbReference type="GO" id="GO:0045944">
    <property type="term" value="P:positive regulation of transcription by RNA polymerase II"/>
    <property type="evidence" value="ECO:0007669"/>
    <property type="project" value="UniProtKB-ARBA"/>
</dbReference>
<dbReference type="GO" id="GO:0008270">
    <property type="term" value="F:zinc ion binding"/>
    <property type="evidence" value="ECO:0007669"/>
    <property type="project" value="UniProtKB-KW"/>
</dbReference>
<evidence type="ECO:0000256" key="1">
    <source>
        <dbReference type="ARBA" id="ARBA00022723"/>
    </source>
</evidence>
<dbReference type="SMART" id="SM00355">
    <property type="entry name" value="ZnF_C2H2"/>
    <property type="match status" value="2"/>
</dbReference>
<name>A0A163DQM5_PHYB8</name>
<keyword evidence="4" id="KW-0862">Zinc</keyword>
<evidence type="ECO:0000256" key="4">
    <source>
        <dbReference type="ARBA" id="ARBA00022833"/>
    </source>
</evidence>
<evidence type="ECO:0000256" key="6">
    <source>
        <dbReference type="SAM" id="MobiDB-lite"/>
    </source>
</evidence>
<keyword evidence="2" id="KW-0677">Repeat</keyword>
<dbReference type="GeneID" id="28996919"/>
<dbReference type="STRING" id="763407.A0A163DQM5"/>
<proteinExistence type="predicted"/>
<accession>A0A163DQM5</accession>
<dbReference type="InterPro" id="IPR013087">
    <property type="entry name" value="Znf_C2H2_type"/>
</dbReference>
<dbReference type="RefSeq" id="XP_018290930.1">
    <property type="nucleotide sequence ID" value="XM_018436013.1"/>
</dbReference>
<gene>
    <name evidence="8" type="ORF">PHYBLDRAFT_169148</name>
</gene>
<evidence type="ECO:0000256" key="5">
    <source>
        <dbReference type="PROSITE-ProRule" id="PRU00042"/>
    </source>
</evidence>
<organism evidence="8 9">
    <name type="scientific">Phycomyces blakesleeanus (strain ATCC 8743b / DSM 1359 / FGSC 10004 / NBRC 33097 / NRRL 1555)</name>
    <dbReference type="NCBI Taxonomy" id="763407"/>
    <lineage>
        <taxon>Eukaryota</taxon>
        <taxon>Fungi</taxon>
        <taxon>Fungi incertae sedis</taxon>
        <taxon>Mucoromycota</taxon>
        <taxon>Mucoromycotina</taxon>
        <taxon>Mucoromycetes</taxon>
        <taxon>Mucorales</taxon>
        <taxon>Phycomycetaceae</taxon>
        <taxon>Phycomyces</taxon>
    </lineage>
</organism>
<dbReference type="GO" id="GO:0000981">
    <property type="term" value="F:DNA-binding transcription factor activity, RNA polymerase II-specific"/>
    <property type="evidence" value="ECO:0007669"/>
    <property type="project" value="TreeGrafter"/>
</dbReference>
<dbReference type="FunFam" id="3.30.160.60:FF:000110">
    <property type="entry name" value="Zinc finger protein-like"/>
    <property type="match status" value="1"/>
</dbReference>
<dbReference type="PROSITE" id="PS50157">
    <property type="entry name" value="ZINC_FINGER_C2H2_2"/>
    <property type="match status" value="2"/>
</dbReference>
<feature type="domain" description="C2H2-type" evidence="7">
    <location>
        <begin position="206"/>
        <end position="235"/>
    </location>
</feature>
<evidence type="ECO:0000256" key="2">
    <source>
        <dbReference type="ARBA" id="ARBA00022737"/>
    </source>
</evidence>
<feature type="domain" description="C2H2-type" evidence="7">
    <location>
        <begin position="176"/>
        <end position="205"/>
    </location>
</feature>
<dbReference type="PANTHER" id="PTHR19818">
    <property type="entry name" value="ZINC FINGER PROTEIN ZIC AND GLI"/>
    <property type="match status" value="1"/>
</dbReference>
<sequence>MLPQVPHNPLFADRLPQPSSYASAPIRREYDGTRTFSYTDAYSAHIPSDFSMQNTQSPPTISHHSYQEDHPSSPFPSISTSPFHTLDPTRQYDSVEPERNQSVDPLAGRLTMRYSCRTSPIPDCDTYGHQQPQQPQQQPKRQQRQQQHSQQQQPQQHHHENKKIKVQSSTPLERPYTCLFPNCGKAFTQQGNLKTHSRKHTGERPYHCLFAGCQKAFTQLGNLKTHEKIHWPVKPYICQFEGCGKGFTQRGNLKKVKGKEITE</sequence>
<dbReference type="Gene3D" id="3.30.160.60">
    <property type="entry name" value="Classic Zinc Finger"/>
    <property type="match status" value="3"/>
</dbReference>
<evidence type="ECO:0000313" key="8">
    <source>
        <dbReference type="EMBL" id="OAD72890.1"/>
    </source>
</evidence>
<feature type="region of interest" description="Disordered" evidence="6">
    <location>
        <begin position="121"/>
        <end position="168"/>
    </location>
</feature>
<dbReference type="GO" id="GO:0000978">
    <property type="term" value="F:RNA polymerase II cis-regulatory region sequence-specific DNA binding"/>
    <property type="evidence" value="ECO:0007669"/>
    <property type="project" value="TreeGrafter"/>
</dbReference>
<dbReference type="GO" id="GO:0005634">
    <property type="term" value="C:nucleus"/>
    <property type="evidence" value="ECO:0007669"/>
    <property type="project" value="UniProtKB-ARBA"/>
</dbReference>
<dbReference type="InterPro" id="IPR050329">
    <property type="entry name" value="GLI_C2H2-zinc-finger"/>
</dbReference>
<dbReference type="AlphaFoldDB" id="A0A163DQM5"/>
<dbReference type="InParanoid" id="A0A163DQM5"/>
<dbReference type="OrthoDB" id="6077919at2759"/>
<protein>
    <submittedName>
        <fullName evidence="8">C2H2-type zinc finger transcription factor</fullName>
    </submittedName>
</protein>
<keyword evidence="1" id="KW-0479">Metal-binding</keyword>
<feature type="compositionally biased region" description="Low complexity" evidence="6">
    <location>
        <begin position="75"/>
        <end position="85"/>
    </location>
</feature>
<dbReference type="Proteomes" id="UP000077315">
    <property type="component" value="Unassembled WGS sequence"/>
</dbReference>
<feature type="region of interest" description="Disordered" evidence="6">
    <location>
        <begin position="49"/>
        <end position="107"/>
    </location>
</feature>
<feature type="compositionally biased region" description="Low complexity" evidence="6">
    <location>
        <begin position="129"/>
        <end position="155"/>
    </location>
</feature>
<dbReference type="PROSITE" id="PS00028">
    <property type="entry name" value="ZINC_FINGER_C2H2_1"/>
    <property type="match status" value="2"/>
</dbReference>
<dbReference type="InterPro" id="IPR036236">
    <property type="entry name" value="Znf_C2H2_sf"/>
</dbReference>
<feature type="region of interest" description="Disordered" evidence="6">
    <location>
        <begin position="1"/>
        <end position="26"/>
    </location>
</feature>
<dbReference type="FunFam" id="3.30.160.60:FF:000125">
    <property type="entry name" value="Putative zinc finger protein 143"/>
    <property type="match status" value="1"/>
</dbReference>
<keyword evidence="3 5" id="KW-0863">Zinc-finger</keyword>
<evidence type="ECO:0000256" key="3">
    <source>
        <dbReference type="ARBA" id="ARBA00022771"/>
    </source>
</evidence>
<evidence type="ECO:0000313" key="9">
    <source>
        <dbReference type="Proteomes" id="UP000077315"/>
    </source>
</evidence>
<dbReference type="Pfam" id="PF00096">
    <property type="entry name" value="zf-C2H2"/>
    <property type="match status" value="2"/>
</dbReference>
<dbReference type="SUPFAM" id="SSF57667">
    <property type="entry name" value="beta-beta-alpha zinc fingers"/>
    <property type="match status" value="2"/>
</dbReference>